<gene>
    <name evidence="8" type="ORF">SAMN04487974_101793</name>
</gene>
<evidence type="ECO:0000256" key="2">
    <source>
        <dbReference type="ARBA" id="ARBA00006386"/>
    </source>
</evidence>
<dbReference type="STRING" id="440168.SAMN04487974_101793"/>
<feature type="transmembrane region" description="Helical" evidence="7">
    <location>
        <begin position="120"/>
        <end position="140"/>
    </location>
</feature>
<keyword evidence="9" id="KW-1185">Reference proteome</keyword>
<feature type="transmembrane region" description="Helical" evidence="7">
    <location>
        <begin position="152"/>
        <end position="169"/>
    </location>
</feature>
<evidence type="ECO:0000256" key="3">
    <source>
        <dbReference type="ARBA" id="ARBA00022475"/>
    </source>
</evidence>
<keyword evidence="5 7" id="KW-1133">Transmembrane helix</keyword>
<evidence type="ECO:0000256" key="1">
    <source>
        <dbReference type="ARBA" id="ARBA00004651"/>
    </source>
</evidence>
<comment type="subcellular location">
    <subcellularLocation>
        <location evidence="1">Cell membrane</location>
        <topology evidence="1">Multi-pass membrane protein</topology>
    </subcellularLocation>
</comment>
<sequence>MSSNKAKKAPVLDGALAFLLGLAVVTGALAVWLNGLEAIQIAIEIVLSDLILIVPMIALGVVVGTLFTVIVPRKIVSRYLGRQAGARGIWLATIIGTLMPAGPFASFPLVLALGRSGASIGPLIAFLTAWATVGLNRLIIWELPFMGAEFSLLRFLTSLPLPIIAGFVAERLSRNVSGLRTDWHGS</sequence>
<feature type="transmembrane region" description="Helical" evidence="7">
    <location>
        <begin position="89"/>
        <end position="114"/>
    </location>
</feature>
<dbReference type="PANTHER" id="PTHR34184">
    <property type="entry name" value="UPF0718 PROTEIN YCGR"/>
    <property type="match status" value="1"/>
</dbReference>
<evidence type="ECO:0000256" key="4">
    <source>
        <dbReference type="ARBA" id="ARBA00022692"/>
    </source>
</evidence>
<dbReference type="AlphaFoldDB" id="A0A1G7SXF2"/>
<dbReference type="InterPro" id="IPR005524">
    <property type="entry name" value="DUF318"/>
</dbReference>
<keyword evidence="4 7" id="KW-0812">Transmembrane</keyword>
<dbReference type="Proteomes" id="UP000199495">
    <property type="component" value="Unassembled WGS sequence"/>
</dbReference>
<evidence type="ECO:0000313" key="8">
    <source>
        <dbReference type="EMBL" id="SDG27756.1"/>
    </source>
</evidence>
<proteinExistence type="inferred from homology"/>
<accession>A0A1G7SXF2</accession>
<organism evidence="8 9">
    <name type="scientific">Pelagibacterium luteolum</name>
    <dbReference type="NCBI Taxonomy" id="440168"/>
    <lineage>
        <taxon>Bacteria</taxon>
        <taxon>Pseudomonadati</taxon>
        <taxon>Pseudomonadota</taxon>
        <taxon>Alphaproteobacteria</taxon>
        <taxon>Hyphomicrobiales</taxon>
        <taxon>Devosiaceae</taxon>
        <taxon>Pelagibacterium</taxon>
    </lineage>
</organism>
<evidence type="ECO:0000256" key="7">
    <source>
        <dbReference type="SAM" id="Phobius"/>
    </source>
</evidence>
<dbReference type="EMBL" id="FNCS01000001">
    <property type="protein sequence ID" value="SDG27756.1"/>
    <property type="molecule type" value="Genomic_DNA"/>
</dbReference>
<keyword evidence="3" id="KW-1003">Cell membrane</keyword>
<dbReference type="OrthoDB" id="5797013at2"/>
<protein>
    <submittedName>
        <fullName evidence="8">Predicted permease</fullName>
    </submittedName>
</protein>
<evidence type="ECO:0000256" key="6">
    <source>
        <dbReference type="ARBA" id="ARBA00023136"/>
    </source>
</evidence>
<dbReference type="PANTHER" id="PTHR34184:SF4">
    <property type="entry name" value="UPF0718 PROTEIN YCGR"/>
    <property type="match status" value="1"/>
</dbReference>
<evidence type="ECO:0000313" key="9">
    <source>
        <dbReference type="Proteomes" id="UP000199495"/>
    </source>
</evidence>
<comment type="similarity">
    <text evidence="2">Belongs to the UPF0718 family.</text>
</comment>
<evidence type="ECO:0000256" key="5">
    <source>
        <dbReference type="ARBA" id="ARBA00022989"/>
    </source>
</evidence>
<reference evidence="8 9" key="1">
    <citation type="submission" date="2016-10" db="EMBL/GenBank/DDBJ databases">
        <authorList>
            <person name="de Groot N.N."/>
        </authorList>
    </citation>
    <scope>NUCLEOTIDE SEQUENCE [LARGE SCALE GENOMIC DNA]</scope>
    <source>
        <strain evidence="8 9">CGMCC 1.10267</strain>
    </source>
</reference>
<dbReference type="Pfam" id="PF03773">
    <property type="entry name" value="ArsP_1"/>
    <property type="match status" value="1"/>
</dbReference>
<dbReference type="GO" id="GO:0005886">
    <property type="term" value="C:plasma membrane"/>
    <property type="evidence" value="ECO:0007669"/>
    <property type="project" value="UniProtKB-SubCell"/>
</dbReference>
<name>A0A1G7SXF2_9HYPH</name>
<feature type="transmembrane region" description="Helical" evidence="7">
    <location>
        <begin position="12"/>
        <end position="33"/>
    </location>
</feature>
<dbReference type="RefSeq" id="WP_090591829.1">
    <property type="nucleotide sequence ID" value="NZ_FNCS01000001.1"/>
</dbReference>
<dbReference type="InterPro" id="IPR052923">
    <property type="entry name" value="UPF0718"/>
</dbReference>
<keyword evidence="6 7" id="KW-0472">Membrane</keyword>
<feature type="transmembrane region" description="Helical" evidence="7">
    <location>
        <begin position="45"/>
        <end position="69"/>
    </location>
</feature>